<evidence type="ECO:0000313" key="2">
    <source>
        <dbReference type="Proteomes" id="UP000184604"/>
    </source>
</evidence>
<organism evidence="1 2">
    <name type="scientific">Clostridium kluyveri</name>
    <dbReference type="NCBI Taxonomy" id="1534"/>
    <lineage>
        <taxon>Bacteria</taxon>
        <taxon>Bacillati</taxon>
        <taxon>Bacillota</taxon>
        <taxon>Clostridia</taxon>
        <taxon>Eubacteriales</taxon>
        <taxon>Clostridiaceae</taxon>
        <taxon>Clostridium</taxon>
    </lineage>
</organism>
<evidence type="ECO:0008006" key="3">
    <source>
        <dbReference type="Google" id="ProtNLM"/>
    </source>
</evidence>
<name>A0A1L5F933_CLOKL</name>
<dbReference type="OrthoDB" id="5393676at2"/>
<dbReference type="Pfam" id="PF12672">
    <property type="entry name" value="DUF3793"/>
    <property type="match status" value="1"/>
</dbReference>
<reference evidence="1 2" key="1">
    <citation type="submission" date="2016-12" db="EMBL/GenBank/DDBJ databases">
        <title>Complete genome sequence of Clostridium kluyveri JZZ isolated from the pit mud of a Chinese flavor liquor-making factory.</title>
        <authorList>
            <person name="Wang Y."/>
        </authorList>
    </citation>
    <scope>NUCLEOTIDE SEQUENCE [LARGE SCALE GENOMIC DNA]</scope>
    <source>
        <strain evidence="1 2">JZZ</strain>
    </source>
</reference>
<dbReference type="Proteomes" id="UP000184604">
    <property type="component" value="Chromosome"/>
</dbReference>
<sequence length="204" mass="24085">MKSLNQEFIKFMYNADEKEYMMSLITYALSPTIAGYKPSSIITISNKNKNMYDLWCKYGSEYLENINLKVFEINRKENAIVLLFYNEKMLSEVLCYKDNAEFLSKFGYLNSMPLIDKLNLLKNRYEYNFCPHEMGIFLGIPVKDVEDFINCSEKECVCCGYWKVYNDREKALEIFENYNRSKHNFLKLIQNDIGITKVVKILSS</sequence>
<dbReference type="AlphaFoldDB" id="A0A1L5F933"/>
<accession>A0A1L5F933</accession>
<dbReference type="RefSeq" id="WP_073538966.1">
    <property type="nucleotide sequence ID" value="NZ_CP018335.1"/>
</dbReference>
<protein>
    <recommendedName>
        <fullName evidence="3">DUF3793 domain-containing protein</fullName>
    </recommendedName>
</protein>
<evidence type="ECO:0000313" key="1">
    <source>
        <dbReference type="EMBL" id="APM39340.1"/>
    </source>
</evidence>
<dbReference type="EMBL" id="CP018335">
    <property type="protein sequence ID" value="APM39340.1"/>
    <property type="molecule type" value="Genomic_DNA"/>
</dbReference>
<proteinExistence type="predicted"/>
<gene>
    <name evidence="1" type="ORF">BS101_11580</name>
</gene>
<dbReference type="InterPro" id="IPR024523">
    <property type="entry name" value="DUF3793"/>
</dbReference>